<dbReference type="STRING" id="266264.Rmet_3350"/>
<proteinExistence type="predicted"/>
<name>Q1LI04_CUPMC</name>
<dbReference type="EMBL" id="CP000352">
    <property type="protein sequence ID" value="ABF10222.1"/>
    <property type="molecule type" value="Genomic_DNA"/>
</dbReference>
<dbReference type="HOGENOM" id="CLU_1902127_0_0_4"/>
<sequence>MLEFVVERLISLLGPIATLSKDRRELKDRALQAISLALLETKLYYRDRTRGIERSLDREAQLAKIWAEAAIPLRHIDAELAMICERKSDFWTGPDNWSSVRVKQLGIQLEDVTRAYRLIAMPLLMRRQSKNTQG</sequence>
<dbReference type="RefSeq" id="WP_011517792.1">
    <property type="nucleotide sequence ID" value="NC_007973.1"/>
</dbReference>
<reference evidence="2" key="1">
    <citation type="journal article" date="2010" name="PLoS ONE">
        <title>The complete genome sequence of Cupriavidus metallidurans strain CH34, a master survivalist in harsh and anthropogenic environments.</title>
        <authorList>
            <person name="Janssen P.J."/>
            <person name="Van Houdt R."/>
            <person name="Moors H."/>
            <person name="Monsieurs P."/>
            <person name="Morin N."/>
            <person name="Michaux A."/>
            <person name="Benotmane M.A."/>
            <person name="Leys N."/>
            <person name="Vallaeys T."/>
            <person name="Lapidus A."/>
            <person name="Monchy S."/>
            <person name="Medigue C."/>
            <person name="Taghavi S."/>
            <person name="McCorkle S."/>
            <person name="Dunn J."/>
            <person name="van der Lelie D."/>
            <person name="Mergeay M."/>
        </authorList>
    </citation>
    <scope>NUCLEOTIDE SEQUENCE [LARGE SCALE GENOMIC DNA]</scope>
    <source>
        <strain evidence="2">ATCC 43123 / DSM 2839 / NBRC 102507 / CH34</strain>
    </source>
</reference>
<dbReference type="KEGG" id="rme:Rmet_3350"/>
<evidence type="ECO:0000313" key="1">
    <source>
        <dbReference type="EMBL" id="ABF10222.1"/>
    </source>
</evidence>
<keyword evidence="2" id="KW-1185">Reference proteome</keyword>
<organism evidence="1 2">
    <name type="scientific">Cupriavidus metallidurans (strain ATCC 43123 / DSM 2839 / NBRC 102507 / CH34)</name>
    <name type="common">Ralstonia metallidurans</name>
    <dbReference type="NCBI Taxonomy" id="266264"/>
    <lineage>
        <taxon>Bacteria</taxon>
        <taxon>Pseudomonadati</taxon>
        <taxon>Pseudomonadota</taxon>
        <taxon>Betaproteobacteria</taxon>
        <taxon>Burkholderiales</taxon>
        <taxon>Burkholderiaceae</taxon>
        <taxon>Cupriavidus</taxon>
    </lineage>
</organism>
<protein>
    <submittedName>
        <fullName evidence="1">Uncharacterized protein</fullName>
    </submittedName>
</protein>
<gene>
    <name evidence="1" type="ordered locus">Rmet_3350</name>
</gene>
<dbReference type="AlphaFoldDB" id="Q1LI04"/>
<evidence type="ECO:0000313" key="2">
    <source>
        <dbReference type="Proteomes" id="UP000002429"/>
    </source>
</evidence>
<accession>Q1LI04</accession>
<dbReference type="Proteomes" id="UP000002429">
    <property type="component" value="Chromosome"/>
</dbReference>